<gene>
    <name evidence="1" type="ORF">ARMGADRAFT_759757</name>
</gene>
<keyword evidence="2" id="KW-1185">Reference proteome</keyword>
<evidence type="ECO:0000313" key="2">
    <source>
        <dbReference type="Proteomes" id="UP000217790"/>
    </source>
</evidence>
<dbReference type="InParanoid" id="A0A2H3DQ23"/>
<organism evidence="1 2">
    <name type="scientific">Armillaria gallica</name>
    <name type="common">Bulbous honey fungus</name>
    <name type="synonym">Armillaria bulbosa</name>
    <dbReference type="NCBI Taxonomy" id="47427"/>
    <lineage>
        <taxon>Eukaryota</taxon>
        <taxon>Fungi</taxon>
        <taxon>Dikarya</taxon>
        <taxon>Basidiomycota</taxon>
        <taxon>Agaricomycotina</taxon>
        <taxon>Agaricomycetes</taxon>
        <taxon>Agaricomycetidae</taxon>
        <taxon>Agaricales</taxon>
        <taxon>Marasmiineae</taxon>
        <taxon>Physalacriaceae</taxon>
        <taxon>Armillaria</taxon>
    </lineage>
</organism>
<accession>A0A2H3DQ23</accession>
<reference evidence="2" key="1">
    <citation type="journal article" date="2017" name="Nat. Ecol. Evol.">
        <title>Genome expansion and lineage-specific genetic innovations in the forest pathogenic fungi Armillaria.</title>
        <authorList>
            <person name="Sipos G."/>
            <person name="Prasanna A.N."/>
            <person name="Walter M.C."/>
            <person name="O'Connor E."/>
            <person name="Balint B."/>
            <person name="Krizsan K."/>
            <person name="Kiss B."/>
            <person name="Hess J."/>
            <person name="Varga T."/>
            <person name="Slot J."/>
            <person name="Riley R."/>
            <person name="Boka B."/>
            <person name="Rigling D."/>
            <person name="Barry K."/>
            <person name="Lee J."/>
            <person name="Mihaltcheva S."/>
            <person name="LaButti K."/>
            <person name="Lipzen A."/>
            <person name="Waldron R."/>
            <person name="Moloney N.M."/>
            <person name="Sperisen C."/>
            <person name="Kredics L."/>
            <person name="Vagvoelgyi C."/>
            <person name="Patrignani A."/>
            <person name="Fitzpatrick D."/>
            <person name="Nagy I."/>
            <person name="Doyle S."/>
            <person name="Anderson J.B."/>
            <person name="Grigoriev I.V."/>
            <person name="Gueldener U."/>
            <person name="Muensterkoetter M."/>
            <person name="Nagy L.G."/>
        </authorList>
    </citation>
    <scope>NUCLEOTIDE SEQUENCE [LARGE SCALE GENOMIC DNA]</scope>
    <source>
        <strain evidence="2">Ar21-2</strain>
    </source>
</reference>
<proteinExistence type="predicted"/>
<sequence length="87" mass="9257">MLSSTITSLLPPKRTTALTDTMLGTATGSQGGYMRSVSTSATSVYVYVVALRWLVVPEVCIIALLLVIDTHSEVVVSYAVSYNLCLG</sequence>
<dbReference type="EMBL" id="KZ293651">
    <property type="protein sequence ID" value="PBK96160.1"/>
    <property type="molecule type" value="Genomic_DNA"/>
</dbReference>
<protein>
    <submittedName>
        <fullName evidence="1">Uncharacterized protein</fullName>
    </submittedName>
</protein>
<dbReference type="AlphaFoldDB" id="A0A2H3DQ23"/>
<name>A0A2H3DQ23_ARMGA</name>
<evidence type="ECO:0000313" key="1">
    <source>
        <dbReference type="EMBL" id="PBK96160.1"/>
    </source>
</evidence>
<dbReference type="Proteomes" id="UP000217790">
    <property type="component" value="Unassembled WGS sequence"/>
</dbReference>